<keyword evidence="1" id="KW-0812">Transmembrane</keyword>
<dbReference type="AlphaFoldDB" id="A0A6V8SM43"/>
<sequence length="234" mass="27558">MNRIRKYILIIFIVLVVFFTHYVVNFIGNKYKDLLNDNLIRFFFKGDFEVPDKYSNIDKNNNGIADPLDIVNSARKEVEIKTKYKSNYYYGGYPPEGEGVCTDVIWRGLKGAGIDLKTLIDNDIKENKKSYIRVRENPDPNIDFRRVPNQNVFFQRKCISATTELKPRDIENLQQWQPGDIVVFLQDYEHVAIVSDKRDEDGIPYVIHNTNPNASEVKLSWFKCPIYAHYRWKY</sequence>
<reference evidence="2 3" key="1">
    <citation type="submission" date="2020-07" db="EMBL/GenBank/DDBJ databases">
        <title>A new beta-1,3-glucan-decomposing anaerobic bacterium isolated from anoxic soil subjected to biological soil disinfestation.</title>
        <authorList>
            <person name="Ueki A."/>
            <person name="Tonouchi A."/>
        </authorList>
    </citation>
    <scope>NUCLEOTIDE SEQUENCE [LARGE SCALE GENOMIC DNA]</scope>
    <source>
        <strain evidence="2 3">TW1</strain>
    </source>
</reference>
<keyword evidence="3" id="KW-1185">Reference proteome</keyword>
<dbReference type="EMBL" id="BLZR01000001">
    <property type="protein sequence ID" value="GFP77970.1"/>
    <property type="molecule type" value="Genomic_DNA"/>
</dbReference>
<keyword evidence="1" id="KW-1133">Transmembrane helix</keyword>
<dbReference type="InterPro" id="IPR009706">
    <property type="entry name" value="DUF1287"/>
</dbReference>
<dbReference type="Proteomes" id="UP000580568">
    <property type="component" value="Unassembled WGS sequence"/>
</dbReference>
<dbReference type="Pfam" id="PF06940">
    <property type="entry name" value="DUF1287"/>
    <property type="match status" value="1"/>
</dbReference>
<proteinExistence type="predicted"/>
<organism evidence="2 3">
    <name type="scientific">Clostridium fungisolvens</name>
    <dbReference type="NCBI Taxonomy" id="1604897"/>
    <lineage>
        <taxon>Bacteria</taxon>
        <taxon>Bacillati</taxon>
        <taxon>Bacillota</taxon>
        <taxon>Clostridia</taxon>
        <taxon>Eubacteriales</taxon>
        <taxon>Clostridiaceae</taxon>
        <taxon>Clostridium</taxon>
    </lineage>
</organism>
<evidence type="ECO:0000313" key="3">
    <source>
        <dbReference type="Proteomes" id="UP000580568"/>
    </source>
</evidence>
<evidence type="ECO:0000256" key="1">
    <source>
        <dbReference type="SAM" id="Phobius"/>
    </source>
</evidence>
<evidence type="ECO:0008006" key="4">
    <source>
        <dbReference type="Google" id="ProtNLM"/>
    </source>
</evidence>
<keyword evidence="1" id="KW-0472">Membrane</keyword>
<accession>A0A6V8SM43</accession>
<comment type="caution">
    <text evidence="2">The sequence shown here is derived from an EMBL/GenBank/DDBJ whole genome shotgun (WGS) entry which is preliminary data.</text>
</comment>
<feature type="transmembrane region" description="Helical" evidence="1">
    <location>
        <begin position="7"/>
        <end position="28"/>
    </location>
</feature>
<name>A0A6V8SM43_9CLOT</name>
<evidence type="ECO:0000313" key="2">
    <source>
        <dbReference type="EMBL" id="GFP77970.1"/>
    </source>
</evidence>
<gene>
    <name evidence="2" type="ORF">bsdtw1_04160</name>
</gene>
<protein>
    <recommendedName>
        <fullName evidence="4">DUF1287 domain-containing protein</fullName>
    </recommendedName>
</protein>